<dbReference type="AlphaFoldDB" id="E4XWK4"/>
<organism evidence="2">
    <name type="scientific">Oikopleura dioica</name>
    <name type="common">Tunicate</name>
    <dbReference type="NCBI Taxonomy" id="34765"/>
    <lineage>
        <taxon>Eukaryota</taxon>
        <taxon>Metazoa</taxon>
        <taxon>Chordata</taxon>
        <taxon>Tunicata</taxon>
        <taxon>Appendicularia</taxon>
        <taxon>Copelata</taxon>
        <taxon>Oikopleuridae</taxon>
        <taxon>Oikopleura</taxon>
    </lineage>
</organism>
<dbReference type="InParanoid" id="E4XWK4"/>
<dbReference type="EMBL" id="FN653246">
    <property type="protein sequence ID" value="CBY14059.1"/>
    <property type="molecule type" value="Genomic_DNA"/>
</dbReference>
<evidence type="ECO:0000313" key="2">
    <source>
        <dbReference type="EMBL" id="CBY14059.1"/>
    </source>
</evidence>
<accession>E4XWK4</accession>
<feature type="non-terminal residue" evidence="2">
    <location>
        <position position="1"/>
    </location>
</feature>
<reference evidence="2" key="1">
    <citation type="journal article" date="2010" name="Science">
        <title>Plasticity of animal genome architecture unmasked by rapid evolution of a pelagic tunicate.</title>
        <authorList>
            <person name="Denoeud F."/>
            <person name="Henriet S."/>
            <person name="Mungpakdee S."/>
            <person name="Aury J.M."/>
            <person name="Da Silva C."/>
            <person name="Brinkmann H."/>
            <person name="Mikhaleva J."/>
            <person name="Olsen L.C."/>
            <person name="Jubin C."/>
            <person name="Canestro C."/>
            <person name="Bouquet J.M."/>
            <person name="Danks G."/>
            <person name="Poulain J."/>
            <person name="Campsteijn C."/>
            <person name="Adamski M."/>
            <person name="Cross I."/>
            <person name="Yadetie F."/>
            <person name="Muffato M."/>
            <person name="Louis A."/>
            <person name="Butcher S."/>
            <person name="Tsagkogeorga G."/>
            <person name="Konrad A."/>
            <person name="Singh S."/>
            <person name="Jensen M.F."/>
            <person name="Cong E.H."/>
            <person name="Eikeseth-Otteraa H."/>
            <person name="Noel B."/>
            <person name="Anthouard V."/>
            <person name="Porcel B.M."/>
            <person name="Kachouri-Lafond R."/>
            <person name="Nishino A."/>
            <person name="Ugolini M."/>
            <person name="Chourrout P."/>
            <person name="Nishida H."/>
            <person name="Aasland R."/>
            <person name="Huzurbazar S."/>
            <person name="Westhof E."/>
            <person name="Delsuc F."/>
            <person name="Lehrach H."/>
            <person name="Reinhardt R."/>
            <person name="Weissenbach J."/>
            <person name="Roy S.W."/>
            <person name="Artiguenave F."/>
            <person name="Postlethwait J.H."/>
            <person name="Manak J.R."/>
            <person name="Thompson E.M."/>
            <person name="Jaillon O."/>
            <person name="Du Pasquier L."/>
            <person name="Boudinot P."/>
            <person name="Liberles D.A."/>
            <person name="Volff J.N."/>
            <person name="Philippe H."/>
            <person name="Lenhard B."/>
            <person name="Roest Crollius H."/>
            <person name="Wincker P."/>
            <person name="Chourrout D."/>
        </authorList>
    </citation>
    <scope>NUCLEOTIDE SEQUENCE [LARGE SCALE GENOMIC DNA]</scope>
</reference>
<protein>
    <submittedName>
        <fullName evidence="2">Uncharacterized protein</fullName>
    </submittedName>
</protein>
<dbReference type="Proteomes" id="UP000001307">
    <property type="component" value="Unassembled WGS sequence"/>
</dbReference>
<name>E4XWK4_OIKDI</name>
<proteinExistence type="predicted"/>
<sequence length="24" mass="2850">TNLQPQKAIGADDIRPRSRHFSWR</sequence>
<keyword evidence="3" id="KW-1185">Reference proteome</keyword>
<evidence type="ECO:0000256" key="1">
    <source>
        <dbReference type="SAM" id="MobiDB-lite"/>
    </source>
</evidence>
<gene>
    <name evidence="2" type="ORF">GSOID_T00007024001</name>
</gene>
<feature type="region of interest" description="Disordered" evidence="1">
    <location>
        <begin position="1"/>
        <end position="24"/>
    </location>
</feature>
<evidence type="ECO:0000313" key="3">
    <source>
        <dbReference type="Proteomes" id="UP000001307"/>
    </source>
</evidence>